<proteinExistence type="predicted"/>
<feature type="region of interest" description="Disordered" evidence="1">
    <location>
        <begin position="163"/>
        <end position="232"/>
    </location>
</feature>
<feature type="compositionally biased region" description="Basic and acidic residues" evidence="1">
    <location>
        <begin position="108"/>
        <end position="134"/>
    </location>
</feature>
<accession>A0A0N4WEQ4</accession>
<evidence type="ECO:0000313" key="2">
    <source>
        <dbReference type="EMBL" id="VDO36680.1"/>
    </source>
</evidence>
<keyword evidence="3" id="KW-1185">Reference proteome</keyword>
<dbReference type="WBParaSite" id="HPLM_0000913501-mRNA-1">
    <property type="protein sequence ID" value="HPLM_0000913501-mRNA-1"/>
    <property type="gene ID" value="HPLM_0000913501"/>
</dbReference>
<sequence length="263" mass="30684">MCVCRIQVRNRMALLLETQLWDDLESAPKWRRQQDGTRRLSLSVLARRRSQRVLCLIFENPMIQEPAQNPQRRRRKCVEDAERKAKATDEQSAPSSESNTKRKSRRRNEREDPGGEEGEKDHSQTDRSTEDEEKRIARLEANAKRQRLRRENETAEERAARLRANAIRQRKRRQQETSEERAARLQANALRQQRLRSKAVSPIARSEKQENDPPSSEKQENDPPSLPSLIPPEVNVCIEEQQPPLPFQFSTPCVSNDIFTCQQ</sequence>
<dbReference type="EMBL" id="UZAF01016999">
    <property type="protein sequence ID" value="VDO36680.1"/>
    <property type="molecule type" value="Genomic_DNA"/>
</dbReference>
<dbReference type="AlphaFoldDB" id="A0A0N4WEQ4"/>
<name>A0A0N4WEQ4_HAEPC</name>
<dbReference type="OMA" id="SNDIFTC"/>
<feature type="compositionally biased region" description="Basic and acidic residues" evidence="1">
    <location>
        <begin position="205"/>
        <end position="221"/>
    </location>
</feature>
<feature type="region of interest" description="Disordered" evidence="1">
    <location>
        <begin position="66"/>
        <end position="134"/>
    </location>
</feature>
<dbReference type="Proteomes" id="UP000268014">
    <property type="component" value="Unassembled WGS sequence"/>
</dbReference>
<protein>
    <submittedName>
        <fullName evidence="4">BZIP domain-containing protein</fullName>
    </submittedName>
</protein>
<feature type="compositionally biased region" description="Basic and acidic residues" evidence="1">
    <location>
        <begin position="77"/>
        <end position="89"/>
    </location>
</feature>
<evidence type="ECO:0000313" key="4">
    <source>
        <dbReference type="WBParaSite" id="HPLM_0000913501-mRNA-1"/>
    </source>
</evidence>
<organism evidence="4">
    <name type="scientific">Haemonchus placei</name>
    <name type="common">Barber's pole worm</name>
    <dbReference type="NCBI Taxonomy" id="6290"/>
    <lineage>
        <taxon>Eukaryota</taxon>
        <taxon>Metazoa</taxon>
        <taxon>Ecdysozoa</taxon>
        <taxon>Nematoda</taxon>
        <taxon>Chromadorea</taxon>
        <taxon>Rhabditida</taxon>
        <taxon>Rhabditina</taxon>
        <taxon>Rhabditomorpha</taxon>
        <taxon>Strongyloidea</taxon>
        <taxon>Trichostrongylidae</taxon>
        <taxon>Haemonchus</taxon>
    </lineage>
</organism>
<feature type="compositionally biased region" description="Basic and acidic residues" evidence="1">
    <location>
        <begin position="174"/>
        <end position="183"/>
    </location>
</feature>
<reference evidence="4" key="1">
    <citation type="submission" date="2016-04" db="UniProtKB">
        <authorList>
            <consortium name="WormBaseParasite"/>
        </authorList>
    </citation>
    <scope>IDENTIFICATION</scope>
</reference>
<reference evidence="2 3" key="2">
    <citation type="submission" date="2018-11" db="EMBL/GenBank/DDBJ databases">
        <authorList>
            <consortium name="Pathogen Informatics"/>
        </authorList>
    </citation>
    <scope>NUCLEOTIDE SEQUENCE [LARGE SCALE GENOMIC DNA]</scope>
    <source>
        <strain evidence="2 3">MHpl1</strain>
    </source>
</reference>
<dbReference type="OrthoDB" id="5865153at2759"/>
<evidence type="ECO:0000256" key="1">
    <source>
        <dbReference type="SAM" id="MobiDB-lite"/>
    </source>
</evidence>
<gene>
    <name evidence="2" type="ORF">HPLM_LOCUS9127</name>
</gene>
<evidence type="ECO:0000313" key="3">
    <source>
        <dbReference type="Proteomes" id="UP000268014"/>
    </source>
</evidence>